<dbReference type="EMBL" id="KR080197">
    <property type="protein sequence ID" value="AKF14487.1"/>
    <property type="molecule type" value="Genomic_DNA"/>
</dbReference>
<name>A0A0F6SJM7_9CAUD</name>
<dbReference type="OrthoDB" id="37312at10239"/>
<proteinExistence type="predicted"/>
<dbReference type="Proteomes" id="UP000203806">
    <property type="component" value="Segment"/>
</dbReference>
<dbReference type="RefSeq" id="YP_009204241.1">
    <property type="nucleotide sequence ID" value="NC_028861.1"/>
</dbReference>
<accession>A0A0F6SJM7</accession>
<evidence type="ECO:0000313" key="2">
    <source>
        <dbReference type="Proteomes" id="UP000203806"/>
    </source>
</evidence>
<organism evidence="1 2">
    <name type="scientific">Mycobacterium phage FlagStaff</name>
    <dbReference type="NCBI Taxonomy" id="1647304"/>
    <lineage>
        <taxon>Viruses</taxon>
        <taxon>Duplodnaviria</taxon>
        <taxon>Heunggongvirae</taxon>
        <taxon>Uroviricota</taxon>
        <taxon>Caudoviricetes</taxon>
        <taxon>Gclasvirinae</taxon>
        <taxon>Avocadovirus</taxon>
        <taxon>Avocadovirus flagstaff</taxon>
    </lineage>
</organism>
<dbReference type="KEGG" id="vg:26630832"/>
<gene>
    <name evidence="1" type="primary">50</name>
    <name evidence="1" type="ORF">SEA_FLAGSTAFF_50</name>
</gene>
<reference evidence="1 2" key="1">
    <citation type="journal article" date="2015" name="Genome Announc.">
        <title>Genome Sequences of Cluster G Mycobacteriophages Cambiare, FlagStaff, and MOOREtheMARYer.</title>
        <authorList>
            <person name="Pope W.H."/>
            <person name="Augustine D.A."/>
            <person name="Carroll D.C."/>
            <person name="Duncan J.C."/>
            <person name="Harwi K.M."/>
            <person name="Howry R."/>
            <person name="Jagessar B."/>
            <person name="Lum B.A."/>
            <person name="Meinert J.W."/>
            <person name="Migliozzi J.S."/>
            <person name="Milliken K.A."/>
            <person name="Mitchell C.J."/>
            <person name="Nalatwad A.S."/>
            <person name="Orlandini K.C."/>
            <person name="Rhein M.J."/>
            <person name="Saravanan V."/>
            <person name="Seese B.A."/>
            <person name="Schiebel J.G."/>
            <person name="Thomas K.B."/>
            <person name="Adkins N.L."/>
            <person name="Cohen K.L."/>
            <person name="Iyengar V.B."/>
            <person name="Kim H."/>
            <person name="Kramer Z.J."/>
            <person name="Montgomery M.T."/>
            <person name="Schafer C.E."/>
            <person name="Wilkes K.E."/>
            <person name="Grubb S.R."/>
            <person name="Warner M.H."/>
            <person name="Bowman C.A."/>
            <person name="Russell D.A."/>
            <person name="Hatfull G.F."/>
        </authorList>
    </citation>
    <scope>NUCLEOTIDE SEQUENCE [LARGE SCALE GENOMIC DNA]</scope>
</reference>
<protein>
    <submittedName>
        <fullName evidence="1">Uncharacterized protein</fullName>
    </submittedName>
</protein>
<sequence length="104" mass="11597">MAAERVWRATCELCQFVEEFDGALTVEALGHALREANWHLPIYGGTFHRTCYNRMRAVMGEPPLPDPDPLADLLATVTKVRNTLFHALGIDTAGPRALPERIEP</sequence>
<keyword evidence="2" id="KW-1185">Reference proteome</keyword>
<dbReference type="GeneID" id="26630832"/>
<evidence type="ECO:0000313" key="1">
    <source>
        <dbReference type="EMBL" id="AKF14487.1"/>
    </source>
</evidence>